<proteinExistence type="inferred from homology"/>
<keyword evidence="2" id="KW-0378">Hydrolase</keyword>
<evidence type="ECO:0000256" key="1">
    <source>
        <dbReference type="ARBA" id="ARBA00010552"/>
    </source>
</evidence>
<organism evidence="2 3">
    <name type="scientific">Chelatococcus albus</name>
    <dbReference type="NCBI Taxonomy" id="3047466"/>
    <lineage>
        <taxon>Bacteria</taxon>
        <taxon>Pseudomonadati</taxon>
        <taxon>Pseudomonadota</taxon>
        <taxon>Alphaproteobacteria</taxon>
        <taxon>Hyphomicrobiales</taxon>
        <taxon>Chelatococcaceae</taxon>
        <taxon>Chelatococcus</taxon>
    </lineage>
</organism>
<dbReference type="Proteomes" id="UP001321492">
    <property type="component" value="Unassembled WGS sequence"/>
</dbReference>
<dbReference type="CDD" id="cd00448">
    <property type="entry name" value="YjgF_YER057c_UK114_family"/>
    <property type="match status" value="1"/>
</dbReference>
<dbReference type="InterPro" id="IPR006175">
    <property type="entry name" value="YjgF/YER057c/UK114"/>
</dbReference>
<dbReference type="EMBL" id="JASJEV010000003">
    <property type="protein sequence ID" value="MDJ1157994.1"/>
    <property type="molecule type" value="Genomic_DNA"/>
</dbReference>
<dbReference type="Gene3D" id="3.30.1330.40">
    <property type="entry name" value="RutC-like"/>
    <property type="match status" value="1"/>
</dbReference>
<dbReference type="InterPro" id="IPR035959">
    <property type="entry name" value="RutC-like_sf"/>
</dbReference>
<evidence type="ECO:0000313" key="2">
    <source>
        <dbReference type="EMBL" id="MDJ1157994.1"/>
    </source>
</evidence>
<accession>A0ABT7AF48</accession>
<name>A0ABT7AF48_9HYPH</name>
<dbReference type="RefSeq" id="WP_283739980.1">
    <property type="nucleotide sequence ID" value="NZ_JASJEV010000003.1"/>
</dbReference>
<dbReference type="PANTHER" id="PTHR11803">
    <property type="entry name" value="2-IMINOBUTANOATE/2-IMINOPROPANOATE DEAMINASE RIDA"/>
    <property type="match status" value="1"/>
</dbReference>
<comment type="similarity">
    <text evidence="1">Belongs to the RutC family.</text>
</comment>
<dbReference type="PANTHER" id="PTHR11803:SF58">
    <property type="entry name" value="PROTEIN HMF1-RELATED"/>
    <property type="match status" value="1"/>
</dbReference>
<dbReference type="Pfam" id="PF01042">
    <property type="entry name" value="Ribonuc_L-PSP"/>
    <property type="match status" value="1"/>
</dbReference>
<protein>
    <submittedName>
        <fullName evidence="2">RidA family protein</fullName>
        <ecNumber evidence="2">3.5.-.-</ecNumber>
    </submittedName>
</protein>
<keyword evidence="3" id="KW-1185">Reference proteome</keyword>
<reference evidence="2 3" key="1">
    <citation type="submission" date="2023-05" db="EMBL/GenBank/DDBJ databases">
        <title>Chelatococcus sp. nov., a moderately thermophilic bacterium isolated from hot spring microbial mat.</title>
        <authorList>
            <person name="Hu C.-J."/>
            <person name="Li W.-J."/>
        </authorList>
    </citation>
    <scope>NUCLEOTIDE SEQUENCE [LARGE SCALE GENOMIC DNA]</scope>
    <source>
        <strain evidence="2 3">SYSU G07232</strain>
    </source>
</reference>
<dbReference type="EC" id="3.5.-.-" evidence="2"/>
<sequence length="117" mass="12587">MIEIKARNPSGVFAPVGPYAHAVEATSAARMLFISGTLGIRRDGTIPETVEEQLDVLWDNIRAILSDADMDVRNLVKVIAFLKDASYRAANTAARTKALGDHKVAATVVVAELLDPL</sequence>
<comment type="caution">
    <text evidence="2">The sequence shown here is derived from an EMBL/GenBank/DDBJ whole genome shotgun (WGS) entry which is preliminary data.</text>
</comment>
<evidence type="ECO:0000313" key="3">
    <source>
        <dbReference type="Proteomes" id="UP001321492"/>
    </source>
</evidence>
<dbReference type="GO" id="GO:0016787">
    <property type="term" value="F:hydrolase activity"/>
    <property type="evidence" value="ECO:0007669"/>
    <property type="project" value="UniProtKB-KW"/>
</dbReference>
<gene>
    <name evidence="2" type="ORF">QNA08_07075</name>
</gene>
<dbReference type="SUPFAM" id="SSF55298">
    <property type="entry name" value="YjgF-like"/>
    <property type="match status" value="1"/>
</dbReference>